<feature type="non-terminal residue" evidence="2">
    <location>
        <position position="1"/>
    </location>
</feature>
<feature type="compositionally biased region" description="Basic and acidic residues" evidence="1">
    <location>
        <begin position="48"/>
        <end position="62"/>
    </location>
</feature>
<keyword evidence="3" id="KW-1185">Reference proteome</keyword>
<gene>
    <name evidence="2" type="ORF">ALEPTO_LOCUS12553</name>
</gene>
<dbReference type="Proteomes" id="UP000789508">
    <property type="component" value="Unassembled WGS sequence"/>
</dbReference>
<proteinExistence type="predicted"/>
<evidence type="ECO:0000256" key="1">
    <source>
        <dbReference type="SAM" id="MobiDB-lite"/>
    </source>
</evidence>
<organism evidence="2 3">
    <name type="scientific">Ambispora leptoticha</name>
    <dbReference type="NCBI Taxonomy" id="144679"/>
    <lineage>
        <taxon>Eukaryota</taxon>
        <taxon>Fungi</taxon>
        <taxon>Fungi incertae sedis</taxon>
        <taxon>Mucoromycota</taxon>
        <taxon>Glomeromycotina</taxon>
        <taxon>Glomeromycetes</taxon>
        <taxon>Archaeosporales</taxon>
        <taxon>Ambisporaceae</taxon>
        <taxon>Ambispora</taxon>
    </lineage>
</organism>
<feature type="region of interest" description="Disordered" evidence="1">
    <location>
        <begin position="142"/>
        <end position="188"/>
    </location>
</feature>
<feature type="non-terminal residue" evidence="2">
    <location>
        <position position="268"/>
    </location>
</feature>
<dbReference type="EMBL" id="CAJVPS010029578">
    <property type="protein sequence ID" value="CAG8729103.1"/>
    <property type="molecule type" value="Genomic_DNA"/>
</dbReference>
<evidence type="ECO:0000313" key="2">
    <source>
        <dbReference type="EMBL" id="CAG8729103.1"/>
    </source>
</evidence>
<reference evidence="2" key="1">
    <citation type="submission" date="2021-06" db="EMBL/GenBank/DDBJ databases">
        <authorList>
            <person name="Kallberg Y."/>
            <person name="Tangrot J."/>
            <person name="Rosling A."/>
        </authorList>
    </citation>
    <scope>NUCLEOTIDE SEQUENCE</scope>
    <source>
        <strain evidence="2">FL130A</strain>
    </source>
</reference>
<protein>
    <submittedName>
        <fullName evidence="2">6693_t:CDS:1</fullName>
    </submittedName>
</protein>
<dbReference type="AlphaFoldDB" id="A0A9N9IAS8"/>
<name>A0A9N9IAS8_9GLOM</name>
<comment type="caution">
    <text evidence="2">The sequence shown here is derived from an EMBL/GenBank/DDBJ whole genome shotgun (WGS) entry which is preliminary data.</text>
</comment>
<evidence type="ECO:0000313" key="3">
    <source>
        <dbReference type="Proteomes" id="UP000789508"/>
    </source>
</evidence>
<accession>A0A9N9IAS8</accession>
<dbReference type="OrthoDB" id="10657990at2759"/>
<feature type="compositionally biased region" description="Basic and acidic residues" evidence="1">
    <location>
        <begin position="153"/>
        <end position="188"/>
    </location>
</feature>
<feature type="region of interest" description="Disordered" evidence="1">
    <location>
        <begin position="36"/>
        <end position="64"/>
    </location>
</feature>
<sequence>LLAEFVQVLLCEGPKKPVFVEGAVISEIKVPQLPLQSRESSDTYLNGEAKENGRRKPSDNTGRKCKGHLALSCPSLENRNRDQRLNNGWIDIRRVDGGEKEKRECRERGVKAFGYCQKSAKNGNLNGHCSLGCSGRIEADDKRSGAGIIKPQSGDRTESSSEDVNADRTDGNVEDTKDLLRTSRSKDDDMKLRKGSNYGLLTRCHCDVKRGWDRSDTPKAQRPCAGNPVVILNLLDQVRKRRFYDRIYLDHTIGCDGVEHAIFGNMRS</sequence>